<protein>
    <submittedName>
        <fullName evidence="3">Uncharacterized protein</fullName>
    </submittedName>
</protein>
<dbReference type="Proteomes" id="UP000094020">
    <property type="component" value="Chromosome 6"/>
</dbReference>
<evidence type="ECO:0000256" key="1">
    <source>
        <dbReference type="SAM" id="MobiDB-lite"/>
    </source>
</evidence>
<accession>A0A1B9I8D9</accession>
<feature type="region of interest" description="Disordered" evidence="1">
    <location>
        <begin position="354"/>
        <end position="383"/>
    </location>
</feature>
<dbReference type="GeneID" id="30170913"/>
<name>A0A1B9I8D9_9TREE</name>
<dbReference type="RefSeq" id="XP_019013047.1">
    <property type="nucleotide sequence ID" value="XM_019154307.1"/>
</dbReference>
<proteinExistence type="predicted"/>
<organism evidence="3">
    <name type="scientific">Kwoniella pini CBS 10737</name>
    <dbReference type="NCBI Taxonomy" id="1296096"/>
    <lineage>
        <taxon>Eukaryota</taxon>
        <taxon>Fungi</taxon>
        <taxon>Dikarya</taxon>
        <taxon>Basidiomycota</taxon>
        <taxon>Agaricomycotina</taxon>
        <taxon>Tremellomycetes</taxon>
        <taxon>Tremellales</taxon>
        <taxon>Cryptococcaceae</taxon>
        <taxon>Kwoniella</taxon>
    </lineage>
</organism>
<evidence type="ECO:0000256" key="2">
    <source>
        <dbReference type="SAM" id="Phobius"/>
    </source>
</evidence>
<feature type="compositionally biased region" description="Basic and acidic residues" evidence="1">
    <location>
        <begin position="367"/>
        <end position="377"/>
    </location>
</feature>
<feature type="region of interest" description="Disordered" evidence="1">
    <location>
        <begin position="633"/>
        <end position="652"/>
    </location>
</feature>
<feature type="region of interest" description="Disordered" evidence="1">
    <location>
        <begin position="400"/>
        <end position="434"/>
    </location>
</feature>
<feature type="transmembrane region" description="Helical" evidence="2">
    <location>
        <begin position="38"/>
        <end position="58"/>
    </location>
</feature>
<reference evidence="3" key="3">
    <citation type="submission" date="2016-07" db="EMBL/GenBank/DDBJ databases">
        <title>Evolution of pathogenesis and genome organization in the Tremellales.</title>
        <authorList>
            <person name="Cuomo C."/>
            <person name="Litvintseva A."/>
            <person name="Heitman J."/>
            <person name="Chen Y."/>
            <person name="Sun S."/>
            <person name="Springer D."/>
            <person name="Dromer F."/>
            <person name="Young S."/>
            <person name="Zeng Q."/>
            <person name="Chapman S."/>
            <person name="Gujja S."/>
            <person name="Saif S."/>
            <person name="Birren B."/>
        </authorList>
    </citation>
    <scope>NUCLEOTIDE SEQUENCE</scope>
    <source>
        <strain evidence="3">CBS 10737</strain>
    </source>
</reference>
<reference evidence="3" key="1">
    <citation type="submission" date="2013-07" db="EMBL/GenBank/DDBJ databases">
        <title>The Genome Sequence of Cryptococcus pinus CBS10737.</title>
        <authorList>
            <consortium name="The Broad Institute Genome Sequencing Platform"/>
            <person name="Cuomo C."/>
            <person name="Litvintseva A."/>
            <person name="Chen Y."/>
            <person name="Heitman J."/>
            <person name="Sun S."/>
            <person name="Springer D."/>
            <person name="Dromer F."/>
            <person name="Young S.K."/>
            <person name="Zeng Q."/>
            <person name="Gargeya S."/>
            <person name="Fitzgerald M."/>
            <person name="Abouelleil A."/>
            <person name="Alvarado L."/>
            <person name="Berlin A.M."/>
            <person name="Chapman S.B."/>
            <person name="Dewar J."/>
            <person name="Goldberg J."/>
            <person name="Griggs A."/>
            <person name="Gujja S."/>
            <person name="Hansen M."/>
            <person name="Howarth C."/>
            <person name="Imamovic A."/>
            <person name="Larimer J."/>
            <person name="McCowan C."/>
            <person name="Murphy C."/>
            <person name="Pearson M."/>
            <person name="Priest M."/>
            <person name="Roberts A."/>
            <person name="Saif S."/>
            <person name="Shea T."/>
            <person name="Sykes S."/>
            <person name="Wortman J."/>
            <person name="Nusbaum C."/>
            <person name="Birren B."/>
        </authorList>
    </citation>
    <scope>NUCLEOTIDE SEQUENCE [LARGE SCALE GENOMIC DNA]</scope>
    <source>
        <strain evidence="3">CBS 10737</strain>
    </source>
</reference>
<keyword evidence="5" id="KW-1185">Reference proteome</keyword>
<keyword evidence="2" id="KW-0812">Transmembrane</keyword>
<evidence type="ECO:0000313" key="3">
    <source>
        <dbReference type="EMBL" id="OCF51828.1"/>
    </source>
</evidence>
<dbReference type="EMBL" id="CP144524">
    <property type="protein sequence ID" value="WWC71052.1"/>
    <property type="molecule type" value="Genomic_DNA"/>
</dbReference>
<dbReference type="KEGG" id="kpin:30170913"/>
<feature type="compositionally biased region" description="Low complexity" evidence="1">
    <location>
        <begin position="544"/>
        <end position="555"/>
    </location>
</feature>
<sequence length="652" mass="74797">MSNGIINKLLESRDEKIHLTHDQDSKDEDWFQVHSTKVLLIFGSIGIVIILICFYFLLSKEGNGNNKKKSNFIKLFDINRFNKGKSENKNLDSNLSSSSFKKRKLWRKTTYLINLKKQQELQFQNSKNNLNFNLNSDFRLKEFPKGWEIINQNNLYQNSSLLSSSSSLSHLRQFKNIQNCNNQNSIQNFNFDFQPKLFYDNSSTYFPCDNLRLSKDSYMIYNNRPKSSYIPFNPINELIYPPNIKSPITNYRRSYINQMSNDPIYLEDLKSTHKLKSKNSIHSIDSGLRKSYYPKSPASTYIPHKESRYEYKDDENKYNHYDQRNQYNRNSQHQYQYQNSPNDYQYDQHRINHDHSSRTSSINQVEEYEKPHQEDYSNPKSSSISIHHLSPIISHMQSPYTPPLERNSEFERGPPAIGSIEFPQPKHSPAPYTLSSTYSFPPEFGNSSPTINFRSSAQPTLSSIQTFDNQDNTRGGNSLDIDEDEGDLSDPYSPSRIEVNTKLNSGNIYSPSLYSKSSRISNMPNSNDILTIEEGKSKNRNSGPSLSQSSNDNPSPNFPPPISSVSTTLTNYNDAQDNQSQDSHSSNSSSTILHRISRVKPPSLLKSTLPLKSPILKSPSPLRYSSTFDGIDDLPSWMKADSPPLPVGDVSK</sequence>
<dbReference type="OrthoDB" id="2565154at2759"/>
<dbReference type="EMBL" id="KV700115">
    <property type="protein sequence ID" value="OCF51828.1"/>
    <property type="molecule type" value="Genomic_DNA"/>
</dbReference>
<feature type="region of interest" description="Disordered" evidence="1">
    <location>
        <begin position="460"/>
        <end position="595"/>
    </location>
</feature>
<feature type="compositionally biased region" description="Polar residues" evidence="1">
    <location>
        <begin position="501"/>
        <end position="529"/>
    </location>
</feature>
<feature type="compositionally biased region" description="Low complexity" evidence="1">
    <location>
        <begin position="573"/>
        <end position="590"/>
    </location>
</feature>
<keyword evidence="2" id="KW-0472">Membrane</keyword>
<keyword evidence="2" id="KW-1133">Transmembrane helix</keyword>
<gene>
    <name evidence="3" type="ORF">I206_02544</name>
    <name evidence="4" type="ORF">I206_105005</name>
</gene>
<evidence type="ECO:0000313" key="5">
    <source>
        <dbReference type="Proteomes" id="UP000094020"/>
    </source>
</evidence>
<reference evidence="4" key="2">
    <citation type="submission" date="2013-07" db="EMBL/GenBank/DDBJ databases">
        <authorList>
            <consortium name="The Broad Institute Genome Sequencing Platform"/>
            <person name="Cuomo C."/>
            <person name="Litvintseva A."/>
            <person name="Chen Y."/>
            <person name="Heitman J."/>
            <person name="Sun S."/>
            <person name="Springer D."/>
            <person name="Dromer F."/>
            <person name="Young S.K."/>
            <person name="Zeng Q."/>
            <person name="Gargeya S."/>
            <person name="Fitzgerald M."/>
            <person name="Abouelleil A."/>
            <person name="Alvarado L."/>
            <person name="Berlin A.M."/>
            <person name="Chapman S.B."/>
            <person name="Dewar J."/>
            <person name="Goldberg J."/>
            <person name="Griggs A."/>
            <person name="Gujja S."/>
            <person name="Hansen M."/>
            <person name="Howarth C."/>
            <person name="Imamovic A."/>
            <person name="Larimer J."/>
            <person name="McCowan C."/>
            <person name="Murphy C."/>
            <person name="Pearson M."/>
            <person name="Priest M."/>
            <person name="Roberts A."/>
            <person name="Saif S."/>
            <person name="Shea T."/>
            <person name="Sykes S."/>
            <person name="Wortman J."/>
            <person name="Nusbaum C."/>
            <person name="Birren B."/>
        </authorList>
    </citation>
    <scope>NUCLEOTIDE SEQUENCE</scope>
    <source>
        <strain evidence="4">CBS 10737</strain>
    </source>
</reference>
<dbReference type="AlphaFoldDB" id="A0A1B9I8D9"/>
<reference evidence="4" key="4">
    <citation type="submission" date="2024-02" db="EMBL/GenBank/DDBJ databases">
        <title>Comparative genomics of Cryptococcus and Kwoniella reveals pathogenesis evolution and contrasting modes of karyotype evolution via chromosome fusion or intercentromeric recombination.</title>
        <authorList>
            <person name="Coelho M.A."/>
            <person name="David-Palma M."/>
            <person name="Shea T."/>
            <person name="Bowers K."/>
            <person name="McGinley-Smith S."/>
            <person name="Mohammad A.W."/>
            <person name="Gnirke A."/>
            <person name="Yurkov A.M."/>
            <person name="Nowrousian M."/>
            <person name="Sun S."/>
            <person name="Cuomo C.A."/>
            <person name="Heitman J."/>
        </authorList>
    </citation>
    <scope>NUCLEOTIDE SEQUENCE</scope>
    <source>
        <strain evidence="4">CBS 10737</strain>
    </source>
</reference>
<evidence type="ECO:0000313" key="4">
    <source>
        <dbReference type="EMBL" id="WWC71052.1"/>
    </source>
</evidence>
<feature type="compositionally biased region" description="Polar residues" evidence="1">
    <location>
        <begin position="460"/>
        <end position="476"/>
    </location>
</feature>